<dbReference type="FunFam" id="3.30.200.20:FF:000039">
    <property type="entry name" value="receptor-like protein kinase FERONIA"/>
    <property type="match status" value="2"/>
</dbReference>
<dbReference type="PROSITE" id="PS50011">
    <property type="entry name" value="PROTEIN_KINASE_DOM"/>
    <property type="match status" value="2"/>
</dbReference>
<dbReference type="InterPro" id="IPR001245">
    <property type="entry name" value="Ser-Thr/Tyr_kinase_cat_dom"/>
</dbReference>
<evidence type="ECO:0000256" key="16">
    <source>
        <dbReference type="ARBA" id="ARBA00023180"/>
    </source>
</evidence>
<keyword evidence="13" id="KW-1133">Transmembrane helix</keyword>
<dbReference type="PANTHER" id="PTHR27003:SF278">
    <property type="entry name" value="RECEPTOR-LIKE PROTEIN KINASE ANXUR2"/>
    <property type="match status" value="1"/>
</dbReference>
<feature type="binding site" evidence="17">
    <location>
        <position position="71"/>
    </location>
    <ligand>
        <name>ATP</name>
        <dbReference type="ChEBI" id="CHEBI:30616"/>
    </ligand>
</feature>
<evidence type="ECO:0000256" key="4">
    <source>
        <dbReference type="ARBA" id="ARBA00022475"/>
    </source>
</evidence>
<dbReference type="AlphaFoldDB" id="A0A0D2TGV5"/>
<dbReference type="OMA" id="HCCINEE"/>
<dbReference type="GO" id="GO:0004674">
    <property type="term" value="F:protein serine/threonine kinase activity"/>
    <property type="evidence" value="ECO:0007669"/>
    <property type="project" value="UniProtKB-KW"/>
</dbReference>
<sequence length="731" mass="81851">MKNPLGSLLSFLGLKKKSPRLELLEGLCCRFSLAQIKAATNNFHPLSYIGQGAFGTVYKGTLHDGTIVAVKRSKKSYQGEFKNEVRLLCQLRHPHLVSLIGFCVEGSEMVVVFEYMSRGSLADFLFGIRKDYVPLSWKHRLHICIGAARGLHYLHTGAKHAVIHRGIKSSNMLLDEEWCCKLSDFGLSKLGPPSMSKALIRKDSSVRGTFGYLAPEYAAHGELTEKSDVYVFGVVLFQVLYGRRTLDPTLPDNQINLLIWAKESLREGTIHHAIDPYLKGRIAPECLNKYLEIASSCVHLKGNERPAMGEVEVTLELALELQGRADSEMESIYPSEIYQGSSILRPNMALPESCKSDKSRGNGRSPRKQCSAFPEGLCRQFSLEEIKAAINSFREDFLLGRGGFGDLYKGIIDDGTMAVTIERFGPFGLRGGREFRTEVQLLCQLRHPNLVSFIGFCDEEDEKLLVYEYISNGSLDKHLYGNRSNDPLSWKRRLTICSGAARGLHYLHSGAKHSIIHRNIRSRNILLDDEWNPKLSDLSLSKMSQAGSPTGSLNIKIPVTVVHMDPECYITGRITRKTDVYAFGIVLFEVLCGRKAIDLTLEGIKKSLTSWDSKCIENGTVYDIIDPYLKKKIAPQCFEKFVEIAYCCVCQTGKGRPEMGEVEMALEAALELQKIADSEKESVDHQGEYEYEELLPCLFVRKDIPDYGGNVVEQEIDSCSDDEDSTISDSF</sequence>
<dbReference type="FunFam" id="1.10.510.10:FF:000095">
    <property type="entry name" value="protein STRUBBELIG-RECEPTOR FAMILY 8"/>
    <property type="match status" value="1"/>
</dbReference>
<dbReference type="CDD" id="cd14066">
    <property type="entry name" value="STKc_IRAK"/>
    <property type="match status" value="1"/>
</dbReference>
<dbReference type="FunFam" id="1.10.510.10:FF:000240">
    <property type="entry name" value="Lectin-domain containing receptor kinase A4.3"/>
    <property type="match status" value="1"/>
</dbReference>
<evidence type="ECO:0000256" key="13">
    <source>
        <dbReference type="ARBA" id="ARBA00022989"/>
    </source>
</evidence>
<dbReference type="GO" id="GO:0005524">
    <property type="term" value="F:ATP binding"/>
    <property type="evidence" value="ECO:0007669"/>
    <property type="project" value="UniProtKB-UniRule"/>
</dbReference>
<dbReference type="GO" id="GO:0005886">
    <property type="term" value="C:plasma membrane"/>
    <property type="evidence" value="ECO:0007669"/>
    <property type="project" value="UniProtKB-SubCell"/>
</dbReference>
<evidence type="ECO:0000256" key="12">
    <source>
        <dbReference type="ARBA" id="ARBA00022840"/>
    </source>
</evidence>
<gene>
    <name evidence="19" type="ORF">B456_007G176000</name>
</gene>
<organism evidence="19 20">
    <name type="scientific">Gossypium raimondii</name>
    <name type="common">Peruvian cotton</name>
    <name type="synonym">Gossypium klotzschianum subsp. raimondii</name>
    <dbReference type="NCBI Taxonomy" id="29730"/>
    <lineage>
        <taxon>Eukaryota</taxon>
        <taxon>Viridiplantae</taxon>
        <taxon>Streptophyta</taxon>
        <taxon>Embryophyta</taxon>
        <taxon>Tracheophyta</taxon>
        <taxon>Spermatophyta</taxon>
        <taxon>Magnoliopsida</taxon>
        <taxon>eudicotyledons</taxon>
        <taxon>Gunneridae</taxon>
        <taxon>Pentapetalae</taxon>
        <taxon>rosids</taxon>
        <taxon>malvids</taxon>
        <taxon>Malvales</taxon>
        <taxon>Malvaceae</taxon>
        <taxon>Malvoideae</taxon>
        <taxon>Gossypium</taxon>
    </lineage>
</organism>
<dbReference type="Proteomes" id="UP000032304">
    <property type="component" value="Chromosome 7"/>
</dbReference>
<comment type="subcellular location">
    <subcellularLocation>
        <location evidence="1">Cell membrane</location>
        <topology evidence="1">Single-pass type I membrane protein</topology>
    </subcellularLocation>
</comment>
<dbReference type="eggNOG" id="KOG1187">
    <property type="taxonomic scope" value="Eukaryota"/>
</dbReference>
<reference evidence="19 20" key="1">
    <citation type="journal article" date="2012" name="Nature">
        <title>Repeated polyploidization of Gossypium genomes and the evolution of spinnable cotton fibres.</title>
        <authorList>
            <person name="Paterson A.H."/>
            <person name="Wendel J.F."/>
            <person name="Gundlach H."/>
            <person name="Guo H."/>
            <person name="Jenkins J."/>
            <person name="Jin D."/>
            <person name="Llewellyn D."/>
            <person name="Showmaker K.C."/>
            <person name="Shu S."/>
            <person name="Udall J."/>
            <person name="Yoo M.J."/>
            <person name="Byers R."/>
            <person name="Chen W."/>
            <person name="Doron-Faigenboim A."/>
            <person name="Duke M.V."/>
            <person name="Gong L."/>
            <person name="Grimwood J."/>
            <person name="Grover C."/>
            <person name="Grupp K."/>
            <person name="Hu G."/>
            <person name="Lee T.H."/>
            <person name="Li J."/>
            <person name="Lin L."/>
            <person name="Liu T."/>
            <person name="Marler B.S."/>
            <person name="Page J.T."/>
            <person name="Roberts A.W."/>
            <person name="Romanel E."/>
            <person name="Sanders W.S."/>
            <person name="Szadkowski E."/>
            <person name="Tan X."/>
            <person name="Tang H."/>
            <person name="Xu C."/>
            <person name="Wang J."/>
            <person name="Wang Z."/>
            <person name="Zhang D."/>
            <person name="Zhang L."/>
            <person name="Ashrafi H."/>
            <person name="Bedon F."/>
            <person name="Bowers J.E."/>
            <person name="Brubaker C.L."/>
            <person name="Chee P.W."/>
            <person name="Das S."/>
            <person name="Gingle A.R."/>
            <person name="Haigler C.H."/>
            <person name="Harker D."/>
            <person name="Hoffmann L.V."/>
            <person name="Hovav R."/>
            <person name="Jones D.C."/>
            <person name="Lemke C."/>
            <person name="Mansoor S."/>
            <person name="ur Rahman M."/>
            <person name="Rainville L.N."/>
            <person name="Rambani A."/>
            <person name="Reddy U.K."/>
            <person name="Rong J.K."/>
            <person name="Saranga Y."/>
            <person name="Scheffler B.E."/>
            <person name="Scheffler J.A."/>
            <person name="Stelly D.M."/>
            <person name="Triplett B.A."/>
            <person name="Van Deynze A."/>
            <person name="Vaslin M.F."/>
            <person name="Waghmare V.N."/>
            <person name="Walford S.A."/>
            <person name="Wright R.J."/>
            <person name="Zaki E.A."/>
            <person name="Zhang T."/>
            <person name="Dennis E.S."/>
            <person name="Mayer K.F."/>
            <person name="Peterson D.G."/>
            <person name="Rokhsar D.S."/>
            <person name="Wang X."/>
            <person name="Schmutz J."/>
        </authorList>
    </citation>
    <scope>NUCLEOTIDE SEQUENCE [LARGE SCALE GENOMIC DNA]</scope>
</reference>
<feature type="domain" description="Protein kinase" evidence="18">
    <location>
        <begin position="43"/>
        <end position="319"/>
    </location>
</feature>
<keyword evidence="8" id="KW-0732">Signal</keyword>
<evidence type="ECO:0000256" key="5">
    <source>
        <dbReference type="ARBA" id="ARBA00022527"/>
    </source>
</evidence>
<keyword evidence="9" id="KW-0430">Lectin</keyword>
<keyword evidence="15" id="KW-0675">Receptor</keyword>
<keyword evidence="14" id="KW-0472">Membrane</keyword>
<keyword evidence="5" id="KW-0723">Serine/threonine-protein kinase</keyword>
<proteinExistence type="inferred from homology"/>
<dbReference type="GO" id="GO:0009506">
    <property type="term" value="C:plasmodesma"/>
    <property type="evidence" value="ECO:0007669"/>
    <property type="project" value="TreeGrafter"/>
</dbReference>
<dbReference type="InterPro" id="IPR017441">
    <property type="entry name" value="Protein_kinase_ATP_BS"/>
</dbReference>
<dbReference type="GO" id="GO:0030246">
    <property type="term" value="F:carbohydrate binding"/>
    <property type="evidence" value="ECO:0007669"/>
    <property type="project" value="UniProtKB-KW"/>
</dbReference>
<dbReference type="InterPro" id="IPR045272">
    <property type="entry name" value="ANXUR1/2-like"/>
</dbReference>
<evidence type="ECO:0000256" key="9">
    <source>
        <dbReference type="ARBA" id="ARBA00022734"/>
    </source>
</evidence>
<feature type="domain" description="Protein kinase" evidence="18">
    <location>
        <begin position="393"/>
        <end position="670"/>
    </location>
</feature>
<keyword evidence="11" id="KW-0418">Kinase</keyword>
<dbReference type="Pfam" id="PF07714">
    <property type="entry name" value="PK_Tyr_Ser-Thr"/>
    <property type="match status" value="2"/>
</dbReference>
<name>A0A0D2TGV5_GOSRA</name>
<dbReference type="SUPFAM" id="SSF56112">
    <property type="entry name" value="Protein kinase-like (PK-like)"/>
    <property type="match status" value="2"/>
</dbReference>
<comment type="similarity">
    <text evidence="2">In the N-terminal section; belongs to the leguminous lectin family.</text>
</comment>
<evidence type="ECO:0000256" key="2">
    <source>
        <dbReference type="ARBA" id="ARBA00008536"/>
    </source>
</evidence>
<keyword evidence="7" id="KW-0812">Transmembrane</keyword>
<dbReference type="Gene3D" id="3.30.200.20">
    <property type="entry name" value="Phosphorylase Kinase, domain 1"/>
    <property type="match status" value="2"/>
</dbReference>
<evidence type="ECO:0000313" key="20">
    <source>
        <dbReference type="Proteomes" id="UP000032304"/>
    </source>
</evidence>
<keyword evidence="6" id="KW-0808">Transferase</keyword>
<evidence type="ECO:0000256" key="3">
    <source>
        <dbReference type="ARBA" id="ARBA00010217"/>
    </source>
</evidence>
<dbReference type="Gramene" id="KJB42945">
    <property type="protein sequence ID" value="KJB42945"/>
    <property type="gene ID" value="B456_007G176000"/>
</dbReference>
<evidence type="ECO:0000256" key="8">
    <source>
        <dbReference type="ARBA" id="ARBA00022729"/>
    </source>
</evidence>
<dbReference type="GO" id="GO:0004714">
    <property type="term" value="F:transmembrane receptor protein tyrosine kinase activity"/>
    <property type="evidence" value="ECO:0007669"/>
    <property type="project" value="InterPro"/>
</dbReference>
<keyword evidence="4" id="KW-1003">Cell membrane</keyword>
<dbReference type="STRING" id="29730.A0A0D2TGV5"/>
<evidence type="ECO:0000256" key="1">
    <source>
        <dbReference type="ARBA" id="ARBA00004251"/>
    </source>
</evidence>
<keyword evidence="16" id="KW-0325">Glycoprotein</keyword>
<dbReference type="Gene3D" id="1.10.510.10">
    <property type="entry name" value="Transferase(Phosphotransferase) domain 1"/>
    <property type="match status" value="2"/>
</dbReference>
<dbReference type="EMBL" id="CM001746">
    <property type="protein sequence ID" value="KJB42945.1"/>
    <property type="molecule type" value="Genomic_DNA"/>
</dbReference>
<evidence type="ECO:0000256" key="11">
    <source>
        <dbReference type="ARBA" id="ARBA00022777"/>
    </source>
</evidence>
<dbReference type="GO" id="GO:0002229">
    <property type="term" value="P:defense response to oomycetes"/>
    <property type="evidence" value="ECO:0007669"/>
    <property type="project" value="UniProtKB-ARBA"/>
</dbReference>
<dbReference type="InterPro" id="IPR000719">
    <property type="entry name" value="Prot_kinase_dom"/>
</dbReference>
<keyword evidence="20" id="KW-1185">Reference proteome</keyword>
<comment type="similarity">
    <text evidence="3">In the C-terminal section; belongs to the protein kinase superfamily. Ser/Thr protein kinase family.</text>
</comment>
<keyword evidence="12 17" id="KW-0067">ATP-binding</keyword>
<evidence type="ECO:0000256" key="15">
    <source>
        <dbReference type="ARBA" id="ARBA00023170"/>
    </source>
</evidence>
<evidence type="ECO:0000256" key="7">
    <source>
        <dbReference type="ARBA" id="ARBA00022692"/>
    </source>
</evidence>
<protein>
    <recommendedName>
        <fullName evidence="18">Protein kinase domain-containing protein</fullName>
    </recommendedName>
</protein>
<evidence type="ECO:0000256" key="6">
    <source>
        <dbReference type="ARBA" id="ARBA00022679"/>
    </source>
</evidence>
<evidence type="ECO:0000256" key="14">
    <source>
        <dbReference type="ARBA" id="ARBA00023136"/>
    </source>
</evidence>
<evidence type="ECO:0000313" key="19">
    <source>
        <dbReference type="EMBL" id="KJB42945.1"/>
    </source>
</evidence>
<dbReference type="PROSITE" id="PS00107">
    <property type="entry name" value="PROTEIN_KINASE_ATP"/>
    <property type="match status" value="1"/>
</dbReference>
<accession>A0A0D2TGV5</accession>
<evidence type="ECO:0000259" key="18">
    <source>
        <dbReference type="PROSITE" id="PS50011"/>
    </source>
</evidence>
<evidence type="ECO:0000256" key="10">
    <source>
        <dbReference type="ARBA" id="ARBA00022741"/>
    </source>
</evidence>
<keyword evidence="10 17" id="KW-0547">Nucleotide-binding</keyword>
<evidence type="ECO:0000256" key="17">
    <source>
        <dbReference type="PROSITE-ProRule" id="PRU10141"/>
    </source>
</evidence>
<dbReference type="PANTHER" id="PTHR27003">
    <property type="entry name" value="OS07G0166700 PROTEIN"/>
    <property type="match status" value="1"/>
</dbReference>
<dbReference type="InterPro" id="IPR011009">
    <property type="entry name" value="Kinase-like_dom_sf"/>
</dbReference>